<dbReference type="EMBL" id="SOBT01000011">
    <property type="protein sequence ID" value="TDU25863.1"/>
    <property type="molecule type" value="Genomic_DNA"/>
</dbReference>
<dbReference type="Proteomes" id="UP000295341">
    <property type="component" value="Unassembled WGS sequence"/>
</dbReference>
<evidence type="ECO:0000313" key="3">
    <source>
        <dbReference type="Proteomes" id="UP000295341"/>
    </source>
</evidence>
<dbReference type="AlphaFoldDB" id="A0A4V3URG1"/>
<evidence type="ECO:0000313" key="2">
    <source>
        <dbReference type="EMBL" id="TDU25863.1"/>
    </source>
</evidence>
<accession>A0A4V3URG1</accession>
<proteinExistence type="predicted"/>
<comment type="caution">
    <text evidence="2">The sequence shown here is derived from an EMBL/GenBank/DDBJ whole genome shotgun (WGS) entry which is preliminary data.</text>
</comment>
<gene>
    <name evidence="2" type="ORF">DFR24_4308</name>
</gene>
<protein>
    <submittedName>
        <fullName evidence="2">Uncharacterized protein</fullName>
    </submittedName>
</protein>
<dbReference type="RefSeq" id="WP_210772474.1">
    <property type="nucleotide sequence ID" value="NZ_MWIN01000013.1"/>
</dbReference>
<feature type="compositionally biased region" description="Basic residues" evidence="1">
    <location>
        <begin position="78"/>
        <end position="118"/>
    </location>
</feature>
<name>A0A4V3URG1_9GAMM</name>
<keyword evidence="3" id="KW-1185">Reference proteome</keyword>
<sequence>MAAKLKLDGLPGELADRARAVFGGVVNDLDQLLKKLGGLLSTGAGPSRKELLRLISALRKSLDARLSALERAVGGSPAKKKRPAARKAAAKKVAKKAATKAVKKAVRKPVKSAARRKR</sequence>
<organism evidence="2 3">
    <name type="scientific">Panacagrimonas perspica</name>
    <dbReference type="NCBI Taxonomy" id="381431"/>
    <lineage>
        <taxon>Bacteria</taxon>
        <taxon>Pseudomonadati</taxon>
        <taxon>Pseudomonadota</taxon>
        <taxon>Gammaproteobacteria</taxon>
        <taxon>Nevskiales</taxon>
        <taxon>Nevskiaceae</taxon>
        <taxon>Panacagrimonas</taxon>
    </lineage>
</organism>
<feature type="region of interest" description="Disordered" evidence="1">
    <location>
        <begin position="73"/>
        <end position="118"/>
    </location>
</feature>
<reference evidence="2 3" key="1">
    <citation type="submission" date="2019-03" db="EMBL/GenBank/DDBJ databases">
        <title>Genomic Encyclopedia of Type Strains, Phase IV (KMG-IV): sequencing the most valuable type-strain genomes for metagenomic binning, comparative biology and taxonomic classification.</title>
        <authorList>
            <person name="Goeker M."/>
        </authorList>
    </citation>
    <scope>NUCLEOTIDE SEQUENCE [LARGE SCALE GENOMIC DNA]</scope>
    <source>
        <strain evidence="2 3">DSM 26377</strain>
    </source>
</reference>
<evidence type="ECO:0000256" key="1">
    <source>
        <dbReference type="SAM" id="MobiDB-lite"/>
    </source>
</evidence>